<accession>A0A382UPD3</accession>
<organism evidence="1">
    <name type="scientific">marine metagenome</name>
    <dbReference type="NCBI Taxonomy" id="408172"/>
    <lineage>
        <taxon>unclassified sequences</taxon>
        <taxon>metagenomes</taxon>
        <taxon>ecological metagenomes</taxon>
    </lineage>
</organism>
<dbReference type="EMBL" id="UINC01145758">
    <property type="protein sequence ID" value="SVD36080.1"/>
    <property type="molecule type" value="Genomic_DNA"/>
</dbReference>
<name>A0A382UPD3_9ZZZZ</name>
<protein>
    <submittedName>
        <fullName evidence="1">Uncharacterized protein</fullName>
    </submittedName>
</protein>
<gene>
    <name evidence="1" type="ORF">METZ01_LOCUS388934</name>
</gene>
<dbReference type="AlphaFoldDB" id="A0A382UPD3"/>
<sequence length="214" mass="23192">MATYLAGIARTADPVENVYMNRARARGISSLLERKLAPQQEMQLRVKIATELLQGGMAQEAIAHLEYVIAEIKRQKVPVKESYFRNLRDLLGIAYLRVGGENSGVPPHDWVFPMGPGEATSLPAGPRKAIELYESNLKGAPDELATRWLLNIAYMALGEYPDKVPAVWRIPPTAFASEYAVGRFVDVAAAAGVDAVGHAGGSVVDDFDGDGLLD</sequence>
<proteinExistence type="predicted"/>
<evidence type="ECO:0000313" key="1">
    <source>
        <dbReference type="EMBL" id="SVD36080.1"/>
    </source>
</evidence>
<reference evidence="1" key="1">
    <citation type="submission" date="2018-05" db="EMBL/GenBank/DDBJ databases">
        <authorList>
            <person name="Lanie J.A."/>
            <person name="Ng W.-L."/>
            <person name="Kazmierczak K.M."/>
            <person name="Andrzejewski T.M."/>
            <person name="Davidsen T.M."/>
            <person name="Wayne K.J."/>
            <person name="Tettelin H."/>
            <person name="Glass J.I."/>
            <person name="Rusch D."/>
            <person name="Podicherti R."/>
            <person name="Tsui H.-C.T."/>
            <person name="Winkler M.E."/>
        </authorList>
    </citation>
    <scope>NUCLEOTIDE SEQUENCE</scope>
</reference>
<feature type="non-terminal residue" evidence="1">
    <location>
        <position position="214"/>
    </location>
</feature>